<keyword evidence="2" id="KW-1185">Reference proteome</keyword>
<dbReference type="OrthoDB" id="4710915at2"/>
<name>A0A1E8Q0P8_9MYCO</name>
<dbReference type="Proteomes" id="UP000178953">
    <property type="component" value="Unassembled WGS sequence"/>
</dbReference>
<accession>A0A1E8Q0P8</accession>
<evidence type="ECO:0008006" key="3">
    <source>
        <dbReference type="Google" id="ProtNLM"/>
    </source>
</evidence>
<dbReference type="AlphaFoldDB" id="A0A1E8Q0P8"/>
<dbReference type="SUPFAM" id="SSF52777">
    <property type="entry name" value="CoA-dependent acyltransferases"/>
    <property type="match status" value="1"/>
</dbReference>
<reference evidence="1 2" key="1">
    <citation type="submission" date="2016-09" db="EMBL/GenBank/DDBJ databases">
        <title>genome sequence of Mycobacterium sp. 739 SCH.</title>
        <authorList>
            <person name="Greninger A.L."/>
            <person name="Qin X."/>
            <person name="Jerome K."/>
            <person name="Vora S."/>
            <person name="Quinn K."/>
        </authorList>
    </citation>
    <scope>NUCLEOTIDE SEQUENCE [LARGE SCALE GENOMIC DNA]</scope>
    <source>
        <strain evidence="1 2">SCH</strain>
    </source>
</reference>
<comment type="caution">
    <text evidence="1">The sequence shown here is derived from an EMBL/GenBank/DDBJ whole genome shotgun (WGS) entry which is preliminary data.</text>
</comment>
<organism evidence="1 2">
    <name type="scientific">Mycolicibacterium grossiae</name>
    <dbReference type="NCBI Taxonomy" id="1552759"/>
    <lineage>
        <taxon>Bacteria</taxon>
        <taxon>Bacillati</taxon>
        <taxon>Actinomycetota</taxon>
        <taxon>Actinomycetes</taxon>
        <taxon>Mycobacteriales</taxon>
        <taxon>Mycobacteriaceae</taxon>
        <taxon>Mycolicibacterium</taxon>
    </lineage>
</organism>
<proteinExistence type="predicted"/>
<dbReference type="Gene3D" id="3.30.559.30">
    <property type="entry name" value="Nonribosomal peptide synthetase, condensation domain"/>
    <property type="match status" value="1"/>
</dbReference>
<dbReference type="RefSeq" id="WP_070354677.1">
    <property type="nucleotide sequence ID" value="NZ_CP043474.1"/>
</dbReference>
<dbReference type="EMBL" id="MCHX01000047">
    <property type="protein sequence ID" value="OFJ52138.1"/>
    <property type="molecule type" value="Genomic_DNA"/>
</dbReference>
<protein>
    <recommendedName>
        <fullName evidence="3">Polyketide synthase</fullName>
    </recommendedName>
</protein>
<gene>
    <name evidence="1" type="ORF">BEL07_19105</name>
</gene>
<sequence length="197" mass="20414">MQLTDYDAEGRPARDDLALHSAPLSEVLTQELDGAAAASGLTAEEVLLAALGRTIDRTIGDGIVTVDLAGVDAQPVVLTCTSPAVLPAVEMLAGVHHAVAALRLHRAVHGLPVDAAAVGDVLFTVDGAGLGPVAAGHALEVHARRCGGVLVLDWWYDARAFEPYTVEELSEQFPLALVELTSEACAPIVARAELAMA</sequence>
<evidence type="ECO:0000313" key="1">
    <source>
        <dbReference type="EMBL" id="OFJ52138.1"/>
    </source>
</evidence>
<evidence type="ECO:0000313" key="2">
    <source>
        <dbReference type="Proteomes" id="UP000178953"/>
    </source>
</evidence>